<proteinExistence type="predicted"/>
<organism evidence="3 4">
    <name type="scientific">Stecheria intestinalis</name>
    <dbReference type="NCBI Taxonomy" id="2606630"/>
    <lineage>
        <taxon>Bacteria</taxon>
        <taxon>Bacillati</taxon>
        <taxon>Bacillota</taxon>
        <taxon>Erysipelotrichia</taxon>
        <taxon>Erysipelotrichales</taxon>
        <taxon>Erysipelotrichaceae</taxon>
        <taxon>Stecheria</taxon>
    </lineage>
</organism>
<dbReference type="EMBL" id="VUMN01000042">
    <property type="protein sequence ID" value="MSS59656.1"/>
    <property type="molecule type" value="Genomic_DNA"/>
</dbReference>
<dbReference type="AlphaFoldDB" id="A0A7X2NUQ3"/>
<keyword evidence="2" id="KW-0812">Transmembrane</keyword>
<evidence type="ECO:0000256" key="1">
    <source>
        <dbReference type="SAM" id="MobiDB-lite"/>
    </source>
</evidence>
<keyword evidence="2" id="KW-0472">Membrane</keyword>
<gene>
    <name evidence="3" type="ORF">FYJ51_12205</name>
</gene>
<sequence>MTGTLMTLILFAFMIVMILRVVKLYGRQKKNQKILDLLDLVHEPDQFFPAAEAYVTGQKDPEFRAKGYVMKLWGDTLYEKDDNFRKDLEALDLSVLIGDLSKKDSGYDLNEDSFFYLYMAIPNRLYYRKNTELLNLLEEKMETVSGQLSDTLLLAMHQAAMKLYENKDDCGKDFFRKVLDGDYGGYRYSRNMIGIYKNCITIMLAKIYQNEGNQEGFDSLVDDMKAFSEKRLGERWLEELDVKLPEEKSEEEPEEKPSDEEAK</sequence>
<dbReference type="Proteomes" id="UP000461880">
    <property type="component" value="Unassembled WGS sequence"/>
</dbReference>
<evidence type="ECO:0000256" key="2">
    <source>
        <dbReference type="SAM" id="Phobius"/>
    </source>
</evidence>
<evidence type="ECO:0000313" key="4">
    <source>
        <dbReference type="Proteomes" id="UP000461880"/>
    </source>
</evidence>
<dbReference type="RefSeq" id="WP_135358118.1">
    <property type="nucleotide sequence ID" value="NZ_JAQXPC010000084.1"/>
</dbReference>
<keyword evidence="4" id="KW-1185">Reference proteome</keyword>
<name>A0A7X2NUQ3_9FIRM</name>
<comment type="caution">
    <text evidence="3">The sequence shown here is derived from an EMBL/GenBank/DDBJ whole genome shotgun (WGS) entry which is preliminary data.</text>
</comment>
<evidence type="ECO:0000313" key="3">
    <source>
        <dbReference type="EMBL" id="MSS59656.1"/>
    </source>
</evidence>
<accession>A0A7X2NUQ3</accession>
<feature type="region of interest" description="Disordered" evidence="1">
    <location>
        <begin position="242"/>
        <end position="263"/>
    </location>
</feature>
<keyword evidence="2" id="KW-1133">Transmembrane helix</keyword>
<protein>
    <submittedName>
        <fullName evidence="3">Uncharacterized protein</fullName>
    </submittedName>
</protein>
<feature type="transmembrane region" description="Helical" evidence="2">
    <location>
        <begin position="6"/>
        <end position="25"/>
    </location>
</feature>
<reference evidence="3 4" key="1">
    <citation type="submission" date="2019-08" db="EMBL/GenBank/DDBJ databases">
        <title>In-depth cultivation of the pig gut microbiome towards novel bacterial diversity and tailored functional studies.</title>
        <authorList>
            <person name="Wylensek D."/>
            <person name="Hitch T.C.A."/>
            <person name="Clavel T."/>
        </authorList>
    </citation>
    <scope>NUCLEOTIDE SEQUENCE [LARGE SCALE GENOMIC DNA]</scope>
    <source>
        <strain evidence="3 4">Oil+RF-744-GAM-WT-6</strain>
    </source>
</reference>